<dbReference type="OrthoDB" id="9808041at2"/>
<dbReference type="GO" id="GO:0046654">
    <property type="term" value="P:tetrahydrofolate biosynthetic process"/>
    <property type="evidence" value="ECO:0007669"/>
    <property type="project" value="UniProtKB-UniRule"/>
</dbReference>
<dbReference type="EC" id="4.1.2.25" evidence="6"/>
<evidence type="ECO:0000313" key="8">
    <source>
        <dbReference type="EMBL" id="SNT03305.1"/>
    </source>
</evidence>
<dbReference type="Proteomes" id="UP000198304">
    <property type="component" value="Unassembled WGS sequence"/>
</dbReference>
<dbReference type="FunFam" id="3.30.1130.10:FF:000003">
    <property type="entry name" value="7,8-dihydroneopterin aldolase"/>
    <property type="match status" value="1"/>
</dbReference>
<dbReference type="PANTHER" id="PTHR42844:SF1">
    <property type="entry name" value="DIHYDRONEOPTERIN ALDOLASE 1-RELATED"/>
    <property type="match status" value="1"/>
</dbReference>
<evidence type="ECO:0000256" key="4">
    <source>
        <dbReference type="ARBA" id="ARBA00022909"/>
    </source>
</evidence>
<name>A0A239JBU8_9FIRM</name>
<dbReference type="EMBL" id="FZOJ01000034">
    <property type="protein sequence ID" value="SNT03305.1"/>
    <property type="molecule type" value="Genomic_DNA"/>
</dbReference>
<organism evidence="8 9">
    <name type="scientific">Anaerovirgula multivorans</name>
    <dbReference type="NCBI Taxonomy" id="312168"/>
    <lineage>
        <taxon>Bacteria</taxon>
        <taxon>Bacillati</taxon>
        <taxon>Bacillota</taxon>
        <taxon>Clostridia</taxon>
        <taxon>Peptostreptococcales</taxon>
        <taxon>Natronincolaceae</taxon>
        <taxon>Anaerovirgula</taxon>
    </lineage>
</organism>
<dbReference type="UniPathway" id="UPA00077">
    <property type="reaction ID" value="UER00154"/>
</dbReference>
<dbReference type="AlphaFoldDB" id="A0A239JBU8"/>
<evidence type="ECO:0000313" key="9">
    <source>
        <dbReference type="Proteomes" id="UP000198304"/>
    </source>
</evidence>
<sequence>MDKIKLKNLGFYGYHGVLPEENSLGQKFFVDIDMYVDLKAAGASDDVADTVNYAEVYNIVKDIVENRRFKLIEALAENIADHIIEEFPVIEEIVINIRKPEAPVRGIYDYFGVEIRRRNNG</sequence>
<evidence type="ECO:0000256" key="3">
    <source>
        <dbReference type="ARBA" id="ARBA00005708"/>
    </source>
</evidence>
<comment type="function">
    <text evidence="6">Catalyzes the conversion of 7,8-dihydroneopterin to 6-hydroxymethyl-7,8-dihydropterin.</text>
</comment>
<dbReference type="SUPFAM" id="SSF55620">
    <property type="entry name" value="Tetrahydrobiopterin biosynthesis enzymes-like"/>
    <property type="match status" value="1"/>
</dbReference>
<dbReference type="InterPro" id="IPR043133">
    <property type="entry name" value="GTP-CH-I_C/QueF"/>
</dbReference>
<dbReference type="Gene3D" id="3.30.1130.10">
    <property type="match status" value="1"/>
</dbReference>
<dbReference type="PANTHER" id="PTHR42844">
    <property type="entry name" value="DIHYDRONEOPTERIN ALDOLASE 1-RELATED"/>
    <property type="match status" value="1"/>
</dbReference>
<evidence type="ECO:0000259" key="7">
    <source>
        <dbReference type="SMART" id="SM00905"/>
    </source>
</evidence>
<keyword evidence="5 6" id="KW-0456">Lyase</keyword>
<evidence type="ECO:0000256" key="1">
    <source>
        <dbReference type="ARBA" id="ARBA00001353"/>
    </source>
</evidence>
<evidence type="ECO:0000256" key="2">
    <source>
        <dbReference type="ARBA" id="ARBA00005013"/>
    </source>
</evidence>
<proteinExistence type="inferred from homology"/>
<reference evidence="9" key="1">
    <citation type="submission" date="2017-06" db="EMBL/GenBank/DDBJ databases">
        <authorList>
            <person name="Varghese N."/>
            <person name="Submissions S."/>
        </authorList>
    </citation>
    <scope>NUCLEOTIDE SEQUENCE [LARGE SCALE GENOMIC DNA]</scope>
    <source>
        <strain evidence="9">SCA</strain>
    </source>
</reference>
<protein>
    <recommendedName>
        <fullName evidence="6">7,8-dihydroneopterin aldolase</fullName>
        <ecNumber evidence="6">4.1.2.25</ecNumber>
    </recommendedName>
</protein>
<dbReference type="NCBIfam" id="TIGR00525">
    <property type="entry name" value="folB"/>
    <property type="match status" value="1"/>
</dbReference>
<comment type="pathway">
    <text evidence="2 6">Cofactor biosynthesis; tetrahydrofolate biosynthesis; 2-amino-4-hydroxy-6-hydroxymethyl-7,8-dihydropteridine diphosphate from 7,8-dihydroneopterin triphosphate: step 3/4.</text>
</comment>
<comment type="catalytic activity">
    <reaction evidence="1 6">
        <text>7,8-dihydroneopterin = 6-hydroxymethyl-7,8-dihydropterin + glycolaldehyde</text>
        <dbReference type="Rhea" id="RHEA:10540"/>
        <dbReference type="ChEBI" id="CHEBI:17001"/>
        <dbReference type="ChEBI" id="CHEBI:17071"/>
        <dbReference type="ChEBI" id="CHEBI:44841"/>
        <dbReference type="EC" id="4.1.2.25"/>
    </reaction>
</comment>
<feature type="domain" description="Dihydroneopterin aldolase/epimerase" evidence="7">
    <location>
        <begin position="4"/>
        <end position="117"/>
    </location>
</feature>
<dbReference type="CDD" id="cd00534">
    <property type="entry name" value="DHNA_DHNTPE"/>
    <property type="match status" value="1"/>
</dbReference>
<evidence type="ECO:0000256" key="5">
    <source>
        <dbReference type="ARBA" id="ARBA00023239"/>
    </source>
</evidence>
<comment type="similarity">
    <text evidence="3 6">Belongs to the DHNA family.</text>
</comment>
<evidence type="ECO:0000256" key="6">
    <source>
        <dbReference type="RuleBase" id="RU362079"/>
    </source>
</evidence>
<dbReference type="GO" id="GO:0005737">
    <property type="term" value="C:cytoplasm"/>
    <property type="evidence" value="ECO:0007669"/>
    <property type="project" value="TreeGrafter"/>
</dbReference>
<dbReference type="InterPro" id="IPR006157">
    <property type="entry name" value="FolB_dom"/>
</dbReference>
<dbReference type="SMART" id="SM00905">
    <property type="entry name" value="FolB"/>
    <property type="match status" value="1"/>
</dbReference>
<keyword evidence="9" id="KW-1185">Reference proteome</keyword>
<gene>
    <name evidence="8" type="ORF">SAMN05446037_103445</name>
</gene>
<dbReference type="NCBIfam" id="TIGR00526">
    <property type="entry name" value="folB_dom"/>
    <property type="match status" value="1"/>
</dbReference>
<dbReference type="Pfam" id="PF02152">
    <property type="entry name" value="FolB"/>
    <property type="match status" value="1"/>
</dbReference>
<dbReference type="InterPro" id="IPR006156">
    <property type="entry name" value="Dihydroneopterin_aldolase"/>
</dbReference>
<accession>A0A239JBU8</accession>
<dbReference type="GO" id="GO:0046656">
    <property type="term" value="P:folic acid biosynthetic process"/>
    <property type="evidence" value="ECO:0007669"/>
    <property type="project" value="UniProtKB-UniRule"/>
</dbReference>
<dbReference type="GO" id="GO:0004150">
    <property type="term" value="F:dihydroneopterin aldolase activity"/>
    <property type="evidence" value="ECO:0007669"/>
    <property type="project" value="UniProtKB-UniRule"/>
</dbReference>
<dbReference type="RefSeq" id="WP_089284935.1">
    <property type="nucleotide sequence ID" value="NZ_FZOJ01000034.1"/>
</dbReference>
<keyword evidence="4 6" id="KW-0289">Folate biosynthesis</keyword>